<proteinExistence type="inferred from homology"/>
<dbReference type="Pfam" id="PF00005">
    <property type="entry name" value="ABC_tran"/>
    <property type="match status" value="1"/>
</dbReference>
<keyword evidence="6" id="KW-0132">Cell division</keyword>
<dbReference type="CDD" id="cd03255">
    <property type="entry name" value="ABC_MJ0796_LolCDE_FtsE"/>
    <property type="match status" value="1"/>
</dbReference>
<sequence length="220" mass="24566">MLTYYKTSKIYPHRKVIALRNINLTIEQGEMVYILGPTGSGKTTLLELAYRAQMPTFGQVTFMGKNLKHLLPAGVAAIRRQIGVIFQDYRLVPYRTSLENASLPLEVQGYSDKSIRTRLEGIFNWLALQNKRDLFPAELSGGEQQRVAIARAIASEPVLLLADEPTANLDKETANGIMNVLNTLNQRGMSIILATHNEELTRKNPGRIIKLCEGRVISEG</sequence>
<dbReference type="EMBL" id="QLTW01000012">
    <property type="protein sequence ID" value="MBT9144572.1"/>
    <property type="molecule type" value="Genomic_DNA"/>
</dbReference>
<keyword evidence="6" id="KW-0131">Cell cycle</keyword>
<dbReference type="AlphaFoldDB" id="A0A9E2BFH9"/>
<dbReference type="InterPro" id="IPR017871">
    <property type="entry name" value="ABC_transporter-like_CS"/>
</dbReference>
<organism evidence="6 7">
    <name type="scientific">Psychracetigena formicireducens</name>
    <dbReference type="NCBI Taxonomy" id="2986056"/>
    <lineage>
        <taxon>Bacteria</taxon>
        <taxon>Bacillati</taxon>
        <taxon>Candidatus Lithacetigenota</taxon>
        <taxon>Candidatus Psychracetigena</taxon>
    </lineage>
</organism>
<dbReference type="InterPro" id="IPR015854">
    <property type="entry name" value="ABC_transpr_LolD-like"/>
</dbReference>
<dbReference type="PROSITE" id="PS00211">
    <property type="entry name" value="ABC_TRANSPORTER_1"/>
    <property type="match status" value="1"/>
</dbReference>
<feature type="domain" description="ABC transporter" evidence="5">
    <location>
        <begin position="2"/>
        <end position="220"/>
    </location>
</feature>
<dbReference type="SMART" id="SM00382">
    <property type="entry name" value="AAA"/>
    <property type="match status" value="1"/>
</dbReference>
<evidence type="ECO:0000313" key="6">
    <source>
        <dbReference type="EMBL" id="MBT9144572.1"/>
    </source>
</evidence>
<keyword evidence="4 6" id="KW-0067">ATP-binding</keyword>
<dbReference type="GO" id="GO:0005524">
    <property type="term" value="F:ATP binding"/>
    <property type="evidence" value="ECO:0007669"/>
    <property type="project" value="UniProtKB-KW"/>
</dbReference>
<evidence type="ECO:0000313" key="7">
    <source>
        <dbReference type="Proteomes" id="UP000811545"/>
    </source>
</evidence>
<dbReference type="InterPro" id="IPR003593">
    <property type="entry name" value="AAA+_ATPase"/>
</dbReference>
<comment type="caution">
    <text evidence="6">The sequence shown here is derived from an EMBL/GenBank/DDBJ whole genome shotgun (WGS) entry which is preliminary data.</text>
</comment>
<keyword evidence="3" id="KW-0547">Nucleotide-binding</keyword>
<dbReference type="InterPro" id="IPR003439">
    <property type="entry name" value="ABC_transporter-like_ATP-bd"/>
</dbReference>
<dbReference type="Proteomes" id="UP000811545">
    <property type="component" value="Unassembled WGS sequence"/>
</dbReference>
<dbReference type="Gene3D" id="3.40.50.300">
    <property type="entry name" value="P-loop containing nucleotide triphosphate hydrolases"/>
    <property type="match status" value="1"/>
</dbReference>
<comment type="similarity">
    <text evidence="1">Belongs to the ABC transporter superfamily.</text>
</comment>
<dbReference type="InterPro" id="IPR017911">
    <property type="entry name" value="MacB-like_ATP-bd"/>
</dbReference>
<dbReference type="GO" id="GO:0005886">
    <property type="term" value="C:plasma membrane"/>
    <property type="evidence" value="ECO:0007669"/>
    <property type="project" value="TreeGrafter"/>
</dbReference>
<dbReference type="GO" id="GO:0022857">
    <property type="term" value="F:transmembrane transporter activity"/>
    <property type="evidence" value="ECO:0007669"/>
    <property type="project" value="TreeGrafter"/>
</dbReference>
<dbReference type="PROSITE" id="PS50893">
    <property type="entry name" value="ABC_TRANSPORTER_2"/>
    <property type="match status" value="1"/>
</dbReference>
<dbReference type="FunFam" id="3.40.50.300:FF:000056">
    <property type="entry name" value="Cell division ATP-binding protein FtsE"/>
    <property type="match status" value="1"/>
</dbReference>
<evidence type="ECO:0000259" key="5">
    <source>
        <dbReference type="PROSITE" id="PS50893"/>
    </source>
</evidence>
<evidence type="ECO:0000256" key="2">
    <source>
        <dbReference type="ARBA" id="ARBA00022448"/>
    </source>
</evidence>
<dbReference type="InterPro" id="IPR027417">
    <property type="entry name" value="P-loop_NTPase"/>
</dbReference>
<evidence type="ECO:0000256" key="4">
    <source>
        <dbReference type="ARBA" id="ARBA00022840"/>
    </source>
</evidence>
<gene>
    <name evidence="6" type="primary">ftsE_2</name>
    <name evidence="6" type="ORF">DDT42_00414</name>
</gene>
<name>A0A9E2BFH9_PSYF1</name>
<protein>
    <submittedName>
        <fullName evidence="6">Cell division ATP-binding protein FtsE</fullName>
    </submittedName>
</protein>
<dbReference type="GO" id="GO:0051301">
    <property type="term" value="P:cell division"/>
    <property type="evidence" value="ECO:0007669"/>
    <property type="project" value="UniProtKB-KW"/>
</dbReference>
<dbReference type="SUPFAM" id="SSF52540">
    <property type="entry name" value="P-loop containing nucleoside triphosphate hydrolases"/>
    <property type="match status" value="1"/>
</dbReference>
<reference evidence="6 7" key="1">
    <citation type="journal article" date="2021" name="bioRxiv">
        <title>Unique metabolic strategies in Hadean analogues reveal hints for primordial physiology.</title>
        <authorList>
            <person name="Nobu M.K."/>
            <person name="Nakai R."/>
            <person name="Tamazawa S."/>
            <person name="Mori H."/>
            <person name="Toyoda A."/>
            <person name="Ijiri A."/>
            <person name="Suzuki S."/>
            <person name="Kurokawa K."/>
            <person name="Kamagata Y."/>
            <person name="Tamaki H."/>
        </authorList>
    </citation>
    <scope>NUCLEOTIDE SEQUENCE [LARGE SCALE GENOMIC DNA]</scope>
    <source>
        <strain evidence="6">BS525</strain>
    </source>
</reference>
<evidence type="ECO:0000256" key="1">
    <source>
        <dbReference type="ARBA" id="ARBA00005417"/>
    </source>
</evidence>
<dbReference type="PANTHER" id="PTHR24220:SF470">
    <property type="entry name" value="CELL DIVISION ATP-BINDING PROTEIN FTSE"/>
    <property type="match status" value="1"/>
</dbReference>
<evidence type="ECO:0000256" key="3">
    <source>
        <dbReference type="ARBA" id="ARBA00022741"/>
    </source>
</evidence>
<keyword evidence="2" id="KW-0813">Transport</keyword>
<dbReference type="PANTHER" id="PTHR24220">
    <property type="entry name" value="IMPORT ATP-BINDING PROTEIN"/>
    <property type="match status" value="1"/>
</dbReference>
<dbReference type="GO" id="GO:0016887">
    <property type="term" value="F:ATP hydrolysis activity"/>
    <property type="evidence" value="ECO:0007669"/>
    <property type="project" value="InterPro"/>
</dbReference>
<accession>A0A9E2BFH9</accession>